<keyword evidence="7 15" id="KW-0863">Zinc-finger</keyword>
<keyword evidence="11" id="KW-0805">Transcription regulation</keyword>
<keyword evidence="22" id="KW-1185">Reference proteome</keyword>
<dbReference type="Pfam" id="PF17772">
    <property type="entry name" value="zf-MYST"/>
    <property type="match status" value="1"/>
</dbReference>
<comment type="caution">
    <text evidence="21">The sequence shown here is derived from an EMBL/GenBank/DDBJ whole genome shotgun (WGS) entry which is preliminary data.</text>
</comment>
<dbReference type="GO" id="GO:1990467">
    <property type="term" value="C:NuA3a histone acetyltransferase complex"/>
    <property type="evidence" value="ECO:0007669"/>
    <property type="project" value="TreeGrafter"/>
</dbReference>
<evidence type="ECO:0000256" key="7">
    <source>
        <dbReference type="ARBA" id="ARBA00022771"/>
    </source>
</evidence>
<feature type="region of interest" description="Disordered" evidence="18">
    <location>
        <begin position="269"/>
        <end position="385"/>
    </location>
</feature>
<keyword evidence="4" id="KW-0808">Transferase</keyword>
<dbReference type="PANTHER" id="PTHR10615:SF161">
    <property type="entry name" value="HISTONE ACETYLTRANSFERASE KAT7"/>
    <property type="match status" value="1"/>
</dbReference>
<evidence type="ECO:0000256" key="11">
    <source>
        <dbReference type="ARBA" id="ARBA00023015"/>
    </source>
</evidence>
<dbReference type="FunFam" id="3.30.40.10:FF:000005">
    <property type="entry name" value="zinc finger protein isoform X1"/>
    <property type="match status" value="1"/>
</dbReference>
<feature type="compositionally biased region" description="Polar residues" evidence="18">
    <location>
        <begin position="1536"/>
        <end position="1557"/>
    </location>
</feature>
<evidence type="ECO:0000256" key="9">
    <source>
        <dbReference type="ARBA" id="ARBA00022853"/>
    </source>
</evidence>
<dbReference type="GeneID" id="64695809"/>
<keyword evidence="6" id="KW-0677">Repeat</keyword>
<dbReference type="InterPro" id="IPR019787">
    <property type="entry name" value="Znf_PHD-finger"/>
</dbReference>
<keyword evidence="5" id="KW-0479">Metal-binding</keyword>
<evidence type="ECO:0000256" key="13">
    <source>
        <dbReference type="ARBA" id="ARBA00023242"/>
    </source>
</evidence>
<feature type="region of interest" description="Disordered" evidence="18">
    <location>
        <begin position="854"/>
        <end position="877"/>
    </location>
</feature>
<dbReference type="GO" id="GO:0005634">
    <property type="term" value="C:nucleus"/>
    <property type="evidence" value="ECO:0007669"/>
    <property type="project" value="UniProtKB-SubCell"/>
</dbReference>
<evidence type="ECO:0000256" key="3">
    <source>
        <dbReference type="ARBA" id="ARBA00013184"/>
    </source>
</evidence>
<feature type="coiled-coil region" evidence="17">
    <location>
        <begin position="1664"/>
        <end position="1720"/>
    </location>
</feature>
<feature type="compositionally biased region" description="Low complexity" evidence="18">
    <location>
        <begin position="1572"/>
        <end position="1600"/>
    </location>
</feature>
<evidence type="ECO:0000259" key="20">
    <source>
        <dbReference type="PROSITE" id="PS51726"/>
    </source>
</evidence>
<feature type="compositionally biased region" description="Polar residues" evidence="18">
    <location>
        <begin position="1606"/>
        <end position="1634"/>
    </location>
</feature>
<organism evidence="21 22">
    <name type="scientific">Suillus discolor</name>
    <dbReference type="NCBI Taxonomy" id="1912936"/>
    <lineage>
        <taxon>Eukaryota</taxon>
        <taxon>Fungi</taxon>
        <taxon>Dikarya</taxon>
        <taxon>Basidiomycota</taxon>
        <taxon>Agaricomycotina</taxon>
        <taxon>Agaricomycetes</taxon>
        <taxon>Agaricomycetidae</taxon>
        <taxon>Boletales</taxon>
        <taxon>Suillineae</taxon>
        <taxon>Suillaceae</taxon>
        <taxon>Suillus</taxon>
    </lineage>
</organism>
<keyword evidence="8" id="KW-0862">Zinc</keyword>
<sequence length="1754" mass="193615">MCHRGRRSLWTTSTASQSPFVTPQLIVAFGDANAIMRSLPFPVAATFDHEVPSEHGTPFSPASDIPIDPALAGPLPIDPAIMGNGAVQLNVSQQGPPVHIPEDFIPPHPRHYSQEPSQYDQGPRGDPFAPQPAPYLHIQEEVVPPPIKPPKRKRKPRREPECGFCQGDDKRNKEAEPEVMVTCVECGRSGHPSCLQLGAIADTIRSYPWKCTECKTCEICQEKGDDERILLCDFCDRGWHMDCMQPPLEETPPGTWHCPICPPSLFPLESDVASTTNSDPQDRDEATAEPEVDVEVDDGDDDSSEDSSDSESASDDTNTVQAPTPRQRPSQRIKKPPKRRIEQPTPRPLKRIRLRSPAAHPLVVRLRIPPKGKGKEREEDPDRNIFEDFLNPADRDMSKTGITDFDRARFDKSCLAAEEKLAPPQSAPSVDTPDPPIAGPSSRPLRSHALQHITIPSSIPARSPVPSTPGAIPHTPSTIPATPSGVPTPPSTLRIRIIRFGKYDIHPWYDAPFPEEFSNIPDGRLWFCEFCLKYMRSGFAFGRHSMKCKTRHPPGDEIYRDGAMSIFEVDGRKNKIYCQNLCLLSKMFLDHKSLFYDVEPFLFYVITETDDMGARFVGYFSKEKCSPKDYNVSCIMALPVRQRQGWGNFLIDFSYLLSKKEQRAGSPEKPLSGLGQLGYKNYWTLALMRYLHTSPENPTLEAISKGTSMTIEDIYNTLHDQGMISVQSVTPPMRPTPGQAIKFPRGRKNGIARRHLQRQSTLNKEEEAGSKANTPFVPPTRYQITWDPEKVQHYLGAWEKKGYMKLKPERLKWTPFVLARTKAGGEVLQAELGAGMGALNGVAETPIPVTDQVDNQTPAPGSAEPSISVSEAAPTDTHHVVDTPAARLFDDLIAENPETPVTKKQLRSRVKGGEVPRSVFSRTQSSRNTITRTALQRHTRSVSARPITDIDGAVNNAAPQTDELAEQSSPDIPAKRRRGRARIKPPDDALSAVSESGRMTVSPSPSRPLTRVKRRRIESPVSETPSERVEGRAELPDGPTHSNGHINPVSEVGQEEDVSHHSSGSSGSVNNGAQSPRVETTSSMSELDTRSSLAQSQPPDPEIKSEEADTPLTGITSRHSVPSDDTLFVVETANGVGSKDSGGSDIIGAVHSPTSQTTWRESAGQDSVPICSAPTLSNDLDQYSDLDAEGELVHGDLLYDRFCLAATLEPNSPPFLKPSHNTRTSGSRWFIVVHSLAYGIWKPTNSTPLPLAVTDVQDVNNNACTCSSDPSMAFGHLQRDPNLQTNVSNVSSLNQALGSHLNPTINGRPQFHDGGAYRLSDSPPTILDQASRSTQPIGGPSHSSPNHEFSVLPTNETQTTSGPKRKQTDGLVPSGSSQSGKRRREGEDINDPFDTDGAHGSKHWTDDEKTKLFNWLMGVGEDNHWNALRATKNSCLRECAIEVFGGKKTYQALKGCYERNFNLFKQIYAFESFHAQLGNGPVSFTNEADRLREYERRLQIARKGGCDVGNVGVKTIDHWHRSGWYTLFHRRWNGDPATTSTRPANRQNNVPGTTNSHGGEDDDDDSLEATEPIPILQPQIQPQSAPSHPQPQVQQVHSQARPPTFVFTSQPSIANKTNTNELPIQEAGPSSTPSRAVFPNVPSPSSDTSVINFTLPQNMMAACLQLLQAQVQHSKLKLEYLRRREEREERDSTARKDAERARLEREAAEWEHTKETANVKHRAQLATDVLANPVVDGSVRQAAADYLKRLFASD</sequence>
<dbReference type="Pfam" id="PF01853">
    <property type="entry name" value="MOZ_SAS"/>
    <property type="match status" value="1"/>
</dbReference>
<dbReference type="InterPro" id="IPR013083">
    <property type="entry name" value="Znf_RING/FYVE/PHD"/>
</dbReference>
<feature type="region of interest" description="Disordered" evidence="18">
    <location>
        <begin position="1536"/>
        <end position="1635"/>
    </location>
</feature>
<feature type="compositionally biased region" description="Basic and acidic residues" evidence="18">
    <location>
        <begin position="373"/>
        <end position="385"/>
    </location>
</feature>
<evidence type="ECO:0000256" key="8">
    <source>
        <dbReference type="ARBA" id="ARBA00022833"/>
    </source>
</evidence>
<protein>
    <recommendedName>
        <fullName evidence="3 16">Histone acetyltransferase</fullName>
        <ecNumber evidence="3 16">2.3.1.48</ecNumber>
    </recommendedName>
</protein>
<evidence type="ECO:0000256" key="5">
    <source>
        <dbReference type="ARBA" id="ARBA00022723"/>
    </source>
</evidence>
<feature type="region of interest" description="Disordered" evidence="18">
    <location>
        <begin position="92"/>
        <end position="169"/>
    </location>
</feature>
<dbReference type="InterPro" id="IPR016181">
    <property type="entry name" value="Acyl_CoA_acyltransferase"/>
</dbReference>
<feature type="region of interest" description="Disordered" evidence="18">
    <location>
        <begin position="456"/>
        <end position="488"/>
    </location>
</feature>
<feature type="compositionally biased region" description="Polar residues" evidence="18">
    <location>
        <begin position="1072"/>
        <end position="1097"/>
    </location>
</feature>
<comment type="subcellular location">
    <subcellularLocation>
        <location evidence="1 16">Nucleus</location>
    </subcellularLocation>
</comment>
<evidence type="ECO:0000313" key="22">
    <source>
        <dbReference type="Proteomes" id="UP000823399"/>
    </source>
</evidence>
<dbReference type="GO" id="GO:0031507">
    <property type="term" value="P:heterochromatin formation"/>
    <property type="evidence" value="ECO:0007669"/>
    <property type="project" value="UniProtKB-ARBA"/>
</dbReference>
<feature type="active site" description="Proton donor/acceptor" evidence="14">
    <location>
        <position position="668"/>
    </location>
</feature>
<dbReference type="OrthoDB" id="787137at2759"/>
<dbReference type="CDD" id="cd15526">
    <property type="entry name" value="PHD1_MOZ_d4"/>
    <property type="match status" value="1"/>
</dbReference>
<comment type="catalytic activity">
    <reaction evidence="16">
        <text>L-lysyl-[protein] + acetyl-CoA = N(6)-acetyl-L-lysyl-[protein] + CoA + H(+)</text>
        <dbReference type="Rhea" id="RHEA:45948"/>
        <dbReference type="Rhea" id="RHEA-COMP:9752"/>
        <dbReference type="Rhea" id="RHEA-COMP:10731"/>
        <dbReference type="ChEBI" id="CHEBI:15378"/>
        <dbReference type="ChEBI" id="CHEBI:29969"/>
        <dbReference type="ChEBI" id="CHEBI:57287"/>
        <dbReference type="ChEBI" id="CHEBI:57288"/>
        <dbReference type="ChEBI" id="CHEBI:61930"/>
        <dbReference type="EC" id="2.3.1.48"/>
    </reaction>
</comment>
<feature type="domain" description="MYST-type HAT" evidence="20">
    <location>
        <begin position="490"/>
        <end position="815"/>
    </location>
</feature>
<feature type="domain" description="PHD-type" evidence="19">
    <location>
        <begin position="159"/>
        <end position="217"/>
    </location>
</feature>
<dbReference type="PANTHER" id="PTHR10615">
    <property type="entry name" value="HISTONE ACETYLTRANSFERASE"/>
    <property type="match status" value="1"/>
</dbReference>
<dbReference type="InterPro" id="IPR002717">
    <property type="entry name" value="HAT_MYST-type"/>
</dbReference>
<dbReference type="InterPro" id="IPR036388">
    <property type="entry name" value="WH-like_DNA-bd_sf"/>
</dbReference>
<evidence type="ECO:0000259" key="19">
    <source>
        <dbReference type="PROSITE" id="PS50016"/>
    </source>
</evidence>
<dbReference type="PROSITE" id="PS50016">
    <property type="entry name" value="ZF_PHD_2"/>
    <property type="match status" value="2"/>
</dbReference>
<feature type="region of interest" description="Disordered" evidence="18">
    <location>
        <begin position="921"/>
        <end position="1120"/>
    </location>
</feature>
<feature type="compositionally biased region" description="Polar residues" evidence="18">
    <location>
        <begin position="854"/>
        <end position="869"/>
    </location>
</feature>
<dbReference type="InterPro" id="IPR040706">
    <property type="entry name" value="Zf-MYST"/>
</dbReference>
<feature type="domain" description="PHD-type" evidence="19">
    <location>
        <begin position="214"/>
        <end position="264"/>
    </location>
</feature>
<dbReference type="InterPro" id="IPR011011">
    <property type="entry name" value="Znf_FYVE_PHD"/>
</dbReference>
<dbReference type="RefSeq" id="XP_041294429.1">
    <property type="nucleotide sequence ID" value="XM_041433550.1"/>
</dbReference>
<feature type="compositionally biased region" description="Polar residues" evidence="18">
    <location>
        <begin position="317"/>
        <end position="328"/>
    </location>
</feature>
<dbReference type="Gene3D" id="1.10.10.10">
    <property type="entry name" value="Winged helix-like DNA-binding domain superfamily/Winged helix DNA-binding domain"/>
    <property type="match status" value="1"/>
</dbReference>
<feature type="compositionally biased region" description="Polar residues" evidence="18">
    <location>
        <begin position="921"/>
        <end position="934"/>
    </location>
</feature>
<keyword evidence="9" id="KW-0156">Chromatin regulator</keyword>
<feature type="compositionally biased region" description="Basic residues" evidence="18">
    <location>
        <begin position="329"/>
        <end position="338"/>
    </location>
</feature>
<dbReference type="FunFam" id="3.40.630.30:FF:000001">
    <property type="entry name" value="Histone acetyltransferase"/>
    <property type="match status" value="1"/>
</dbReference>
<keyword evidence="10" id="KW-0007">Acetylation</keyword>
<dbReference type="FunFam" id="3.30.60.60:FF:000001">
    <property type="entry name" value="Histone acetyltransferase"/>
    <property type="match status" value="1"/>
</dbReference>
<dbReference type="Gene3D" id="3.30.60.60">
    <property type="entry name" value="N-acetyl transferase-like"/>
    <property type="match status" value="1"/>
</dbReference>
<dbReference type="InterPro" id="IPR050603">
    <property type="entry name" value="MYST_HAT"/>
</dbReference>
<dbReference type="SMART" id="SM00249">
    <property type="entry name" value="PHD"/>
    <property type="match status" value="2"/>
</dbReference>
<evidence type="ECO:0000256" key="10">
    <source>
        <dbReference type="ARBA" id="ARBA00022990"/>
    </source>
</evidence>
<evidence type="ECO:0000256" key="4">
    <source>
        <dbReference type="ARBA" id="ARBA00022679"/>
    </source>
</evidence>
<feature type="region of interest" description="Disordered" evidence="18">
    <location>
        <begin position="757"/>
        <end position="781"/>
    </location>
</feature>
<dbReference type="PROSITE" id="PS51726">
    <property type="entry name" value="MYST_HAT"/>
    <property type="match status" value="1"/>
</dbReference>
<keyword evidence="17" id="KW-0175">Coiled coil</keyword>
<evidence type="ECO:0000313" key="21">
    <source>
        <dbReference type="EMBL" id="KAG2110955.1"/>
    </source>
</evidence>
<feature type="compositionally biased region" description="Polar residues" evidence="18">
    <location>
        <begin position="993"/>
        <end position="1004"/>
    </location>
</feature>
<dbReference type="Proteomes" id="UP000823399">
    <property type="component" value="Unassembled WGS sequence"/>
</dbReference>
<keyword evidence="13 16" id="KW-0539">Nucleus</keyword>
<evidence type="ECO:0000256" key="18">
    <source>
        <dbReference type="SAM" id="MobiDB-lite"/>
    </source>
</evidence>
<evidence type="ECO:0000256" key="6">
    <source>
        <dbReference type="ARBA" id="ARBA00022737"/>
    </source>
</evidence>
<evidence type="ECO:0000256" key="2">
    <source>
        <dbReference type="ARBA" id="ARBA00010107"/>
    </source>
</evidence>
<feature type="compositionally biased region" description="Acidic residues" evidence="18">
    <location>
        <begin position="287"/>
        <end position="314"/>
    </location>
</feature>
<dbReference type="InterPro" id="IPR001965">
    <property type="entry name" value="Znf_PHD"/>
</dbReference>
<evidence type="ECO:0000256" key="12">
    <source>
        <dbReference type="ARBA" id="ARBA00023163"/>
    </source>
</evidence>
<evidence type="ECO:0000256" key="16">
    <source>
        <dbReference type="RuleBase" id="RU361211"/>
    </source>
</evidence>
<evidence type="ECO:0000256" key="15">
    <source>
        <dbReference type="PROSITE-ProRule" id="PRU00146"/>
    </source>
</evidence>
<dbReference type="GO" id="GO:0003712">
    <property type="term" value="F:transcription coregulator activity"/>
    <property type="evidence" value="ECO:0007669"/>
    <property type="project" value="TreeGrafter"/>
</dbReference>
<dbReference type="GO" id="GO:0008270">
    <property type="term" value="F:zinc ion binding"/>
    <property type="evidence" value="ECO:0007669"/>
    <property type="project" value="UniProtKB-KW"/>
</dbReference>
<name>A0A9P7FBK8_9AGAM</name>
<gene>
    <name evidence="21" type="ORF">F5147DRAFT_651651</name>
</gene>
<feature type="region of interest" description="Disordered" evidence="18">
    <location>
        <begin position="420"/>
        <end position="444"/>
    </location>
</feature>
<comment type="similarity">
    <text evidence="2 16">Belongs to the MYST (SAS/MOZ) family.</text>
</comment>
<keyword evidence="12" id="KW-0804">Transcription</keyword>
<evidence type="ECO:0000256" key="17">
    <source>
        <dbReference type="SAM" id="Coils"/>
    </source>
</evidence>
<feature type="compositionally biased region" description="Basic and acidic residues" evidence="18">
    <location>
        <begin position="1025"/>
        <end position="1035"/>
    </location>
</feature>
<dbReference type="SUPFAM" id="SSF57903">
    <property type="entry name" value="FYVE/PHD zinc finger"/>
    <property type="match status" value="2"/>
</dbReference>
<dbReference type="SUPFAM" id="SSF55729">
    <property type="entry name" value="Acyl-CoA N-acyltransferases (Nat)"/>
    <property type="match status" value="1"/>
</dbReference>
<dbReference type="Gene3D" id="3.30.40.10">
    <property type="entry name" value="Zinc/RING finger domain, C3HC4 (zinc finger)"/>
    <property type="match status" value="1"/>
</dbReference>
<dbReference type="GO" id="GO:0003682">
    <property type="term" value="F:chromatin binding"/>
    <property type="evidence" value="ECO:0007669"/>
    <property type="project" value="TreeGrafter"/>
</dbReference>
<evidence type="ECO:0000256" key="1">
    <source>
        <dbReference type="ARBA" id="ARBA00004123"/>
    </source>
</evidence>
<feature type="compositionally biased region" description="Low complexity" evidence="18">
    <location>
        <begin position="1061"/>
        <end position="1071"/>
    </location>
</feature>
<evidence type="ECO:0000256" key="14">
    <source>
        <dbReference type="PIRSR" id="PIRSR602717-51"/>
    </source>
</evidence>
<dbReference type="EC" id="2.3.1.48" evidence="3 16"/>
<dbReference type="EMBL" id="JABBWM010000019">
    <property type="protein sequence ID" value="KAG2110955.1"/>
    <property type="molecule type" value="Genomic_DNA"/>
</dbReference>
<dbReference type="GO" id="GO:0006357">
    <property type="term" value="P:regulation of transcription by RNA polymerase II"/>
    <property type="evidence" value="ECO:0007669"/>
    <property type="project" value="TreeGrafter"/>
</dbReference>
<feature type="compositionally biased region" description="Polar residues" evidence="18">
    <location>
        <begin position="1328"/>
        <end position="1362"/>
    </location>
</feature>
<accession>A0A9P7FBK8</accession>
<dbReference type="Gene3D" id="3.40.630.30">
    <property type="match status" value="1"/>
</dbReference>
<feature type="region of interest" description="Disordered" evidence="18">
    <location>
        <begin position="1300"/>
        <end position="1404"/>
    </location>
</feature>
<reference evidence="21" key="1">
    <citation type="journal article" date="2020" name="New Phytol.">
        <title>Comparative genomics reveals dynamic genome evolution in host specialist ectomycorrhizal fungi.</title>
        <authorList>
            <person name="Lofgren L.A."/>
            <person name="Nguyen N.H."/>
            <person name="Vilgalys R."/>
            <person name="Ruytinx J."/>
            <person name="Liao H.L."/>
            <person name="Branco S."/>
            <person name="Kuo A."/>
            <person name="LaButti K."/>
            <person name="Lipzen A."/>
            <person name="Andreopoulos W."/>
            <person name="Pangilinan J."/>
            <person name="Riley R."/>
            <person name="Hundley H."/>
            <person name="Na H."/>
            <person name="Barry K."/>
            <person name="Grigoriev I.V."/>
            <person name="Stajich J.E."/>
            <person name="Kennedy P.G."/>
        </authorList>
    </citation>
    <scope>NUCLEOTIDE SEQUENCE</scope>
    <source>
        <strain evidence="21">FC423</strain>
    </source>
</reference>
<dbReference type="Pfam" id="PF00628">
    <property type="entry name" value="PHD"/>
    <property type="match status" value="2"/>
</dbReference>
<dbReference type="GO" id="GO:0004402">
    <property type="term" value="F:histone acetyltransferase activity"/>
    <property type="evidence" value="ECO:0007669"/>
    <property type="project" value="InterPro"/>
</dbReference>
<proteinExistence type="inferred from homology"/>